<dbReference type="Proteomes" id="UP000732399">
    <property type="component" value="Unassembled WGS sequence"/>
</dbReference>
<evidence type="ECO:0000313" key="2">
    <source>
        <dbReference type="Proteomes" id="UP000732399"/>
    </source>
</evidence>
<evidence type="ECO:0000313" key="1">
    <source>
        <dbReference type="EMBL" id="NJR79039.1"/>
    </source>
</evidence>
<dbReference type="EMBL" id="JAAVJH010000005">
    <property type="protein sequence ID" value="NJR79039.1"/>
    <property type="molecule type" value="Genomic_DNA"/>
</dbReference>
<keyword evidence="2" id="KW-1185">Reference proteome</keyword>
<gene>
    <name evidence="1" type="ORF">HBH26_10605</name>
</gene>
<accession>A0ABX1CM74</accession>
<comment type="caution">
    <text evidence="1">The sequence shown here is derived from an EMBL/GenBank/DDBJ whole genome shotgun (WGS) entry which is preliminary data.</text>
</comment>
<sequence>MSSANDHEAEVVSAARQEAQRMIASVETAGEDRTVTMRVDQFRRLAHLLGGVAAAADRDGRFDAPIDGVRFWVPLQHLATERARFAQMLASRPAMNGADRFAF</sequence>
<dbReference type="RefSeq" id="WP_168134559.1">
    <property type="nucleotide sequence ID" value="NZ_JAAVJH010000005.1"/>
</dbReference>
<protein>
    <submittedName>
        <fullName evidence="1">Uncharacterized protein</fullName>
    </submittedName>
</protein>
<reference evidence="1 2" key="1">
    <citation type="submission" date="2020-03" db="EMBL/GenBank/DDBJ databases">
        <authorList>
            <person name="Wang L."/>
            <person name="He N."/>
            <person name="Li Y."/>
            <person name="Fang Y."/>
            <person name="Zhang F."/>
        </authorList>
    </citation>
    <scope>NUCLEOTIDE SEQUENCE [LARGE SCALE GENOMIC DNA]</scope>
    <source>
        <strain evidence="1 2">36D10-4-7</strain>
    </source>
</reference>
<organism evidence="1 2">
    <name type="scientific">Sphingomonas corticis</name>
    <dbReference type="NCBI Taxonomy" id="2722791"/>
    <lineage>
        <taxon>Bacteria</taxon>
        <taxon>Pseudomonadati</taxon>
        <taxon>Pseudomonadota</taxon>
        <taxon>Alphaproteobacteria</taxon>
        <taxon>Sphingomonadales</taxon>
        <taxon>Sphingomonadaceae</taxon>
        <taxon>Sphingomonas</taxon>
    </lineage>
</organism>
<proteinExistence type="predicted"/>
<name>A0ABX1CM74_9SPHN</name>